<proteinExistence type="predicted"/>
<evidence type="ECO:0000256" key="1">
    <source>
        <dbReference type="SAM" id="SignalP"/>
    </source>
</evidence>
<protein>
    <submittedName>
        <fullName evidence="2">Uncharacterized protein</fullName>
    </submittedName>
</protein>
<accession>E2B7M6</accession>
<name>E2B7M6_HARSA</name>
<sequence>MKVSWFLLCLLLGNNPFGRMPLTTPIQISRLYRLSPVYSCMIYTRFLNLRCNNIRVGMCAYVRPDTRNSIVEASLQREVKEEEARRCGRKRGRGTPSSQELEATMAVRLLAPWSLPTRLLTRMPQELAYLVHGVLPYAAILQSTPPQEHYSPREISALSAEATITRRTALEKIVENEQLLDHKSTLQISLRRPTAQLKHFRDNPLSPTWIKLEPTSWRLFSTLSNANTTCSNVGAELPRHIQGTGSANKYACACLTSKHSRNSLSNPASYALIEFSWDCAYVTPQLLHRDPKAISSITWYTMTTLATEIAVSSAMCYTCQSTTYVYLLAFATYFSGDFEGFDFPPRR</sequence>
<keyword evidence="1" id="KW-0732">Signal</keyword>
<dbReference type="Proteomes" id="UP000008237">
    <property type="component" value="Unassembled WGS sequence"/>
</dbReference>
<gene>
    <name evidence="2" type="ORF">EAI_08799</name>
</gene>
<dbReference type="EMBL" id="GL446193">
    <property type="protein sequence ID" value="EFN88304.1"/>
    <property type="molecule type" value="Genomic_DNA"/>
</dbReference>
<feature type="chain" id="PRO_5003157400" evidence="1">
    <location>
        <begin position="19"/>
        <end position="347"/>
    </location>
</feature>
<reference evidence="2 3" key="1">
    <citation type="journal article" date="2010" name="Science">
        <title>Genomic comparison of the ants Camponotus floridanus and Harpegnathos saltator.</title>
        <authorList>
            <person name="Bonasio R."/>
            <person name="Zhang G."/>
            <person name="Ye C."/>
            <person name="Mutti N.S."/>
            <person name="Fang X."/>
            <person name="Qin N."/>
            <person name="Donahue G."/>
            <person name="Yang P."/>
            <person name="Li Q."/>
            <person name="Li C."/>
            <person name="Zhang P."/>
            <person name="Huang Z."/>
            <person name="Berger S.L."/>
            <person name="Reinberg D."/>
            <person name="Wang J."/>
            <person name="Liebig J."/>
        </authorList>
    </citation>
    <scope>NUCLEOTIDE SEQUENCE [LARGE SCALE GENOMIC DNA]</scope>
    <source>
        <strain evidence="2 3">R22 G/1</strain>
    </source>
</reference>
<organism evidence="3">
    <name type="scientific">Harpegnathos saltator</name>
    <name type="common">Jerdon's jumping ant</name>
    <dbReference type="NCBI Taxonomy" id="610380"/>
    <lineage>
        <taxon>Eukaryota</taxon>
        <taxon>Metazoa</taxon>
        <taxon>Ecdysozoa</taxon>
        <taxon>Arthropoda</taxon>
        <taxon>Hexapoda</taxon>
        <taxon>Insecta</taxon>
        <taxon>Pterygota</taxon>
        <taxon>Neoptera</taxon>
        <taxon>Endopterygota</taxon>
        <taxon>Hymenoptera</taxon>
        <taxon>Apocrita</taxon>
        <taxon>Aculeata</taxon>
        <taxon>Formicoidea</taxon>
        <taxon>Formicidae</taxon>
        <taxon>Ponerinae</taxon>
        <taxon>Ponerini</taxon>
        <taxon>Harpegnathos</taxon>
    </lineage>
</organism>
<dbReference type="InParanoid" id="E2B7M6"/>
<evidence type="ECO:0000313" key="2">
    <source>
        <dbReference type="EMBL" id="EFN88304.1"/>
    </source>
</evidence>
<evidence type="ECO:0000313" key="3">
    <source>
        <dbReference type="Proteomes" id="UP000008237"/>
    </source>
</evidence>
<feature type="signal peptide" evidence="1">
    <location>
        <begin position="1"/>
        <end position="18"/>
    </location>
</feature>
<keyword evidence="3" id="KW-1185">Reference proteome</keyword>
<dbReference type="AlphaFoldDB" id="E2B7M6"/>